<comment type="caution">
    <text evidence="2">The sequence shown here is derived from an EMBL/GenBank/DDBJ whole genome shotgun (WGS) entry which is preliminary data.</text>
</comment>
<protein>
    <submittedName>
        <fullName evidence="2">Uncharacterized protein</fullName>
    </submittedName>
</protein>
<reference evidence="2 3" key="1">
    <citation type="submission" date="2017-06" db="EMBL/GenBank/DDBJ databases">
        <title>A platform for efficient transgenesis in Macrostomum lignano, a flatworm model organism for stem cell research.</title>
        <authorList>
            <person name="Berezikov E."/>
        </authorList>
    </citation>
    <scope>NUCLEOTIDE SEQUENCE [LARGE SCALE GENOMIC DNA]</scope>
    <source>
        <strain evidence="2">DV1</strain>
        <tissue evidence="2">Whole organism</tissue>
    </source>
</reference>
<dbReference type="EMBL" id="NIVC01000877">
    <property type="protein sequence ID" value="PAA75525.1"/>
    <property type="molecule type" value="Genomic_DNA"/>
</dbReference>
<dbReference type="GO" id="GO:0006281">
    <property type="term" value="P:DNA repair"/>
    <property type="evidence" value="ECO:0007669"/>
    <property type="project" value="InterPro"/>
</dbReference>
<feature type="region of interest" description="Disordered" evidence="1">
    <location>
        <begin position="1"/>
        <end position="74"/>
    </location>
</feature>
<dbReference type="AlphaFoldDB" id="A0A267FP02"/>
<sequence>RMSSSAPAAFQAPSANQVRQNRQILEELQEQKKRLGSAGPKAGRESGGESSASGKQSQQQQQQQFVQPSDSFGTFLKQDSLLGNAMIPVLPRIPPP</sequence>
<dbReference type="OrthoDB" id="419617at2759"/>
<dbReference type="InterPro" id="IPR031821">
    <property type="entry name" value="SOSSC"/>
</dbReference>
<dbReference type="GO" id="GO:0070876">
    <property type="term" value="C:SOSS complex"/>
    <property type="evidence" value="ECO:0007669"/>
    <property type="project" value="InterPro"/>
</dbReference>
<dbReference type="Proteomes" id="UP000215902">
    <property type="component" value="Unassembled WGS sequence"/>
</dbReference>
<evidence type="ECO:0000313" key="2">
    <source>
        <dbReference type="EMBL" id="PAA75525.1"/>
    </source>
</evidence>
<accession>A0A267FP02</accession>
<evidence type="ECO:0000313" key="3">
    <source>
        <dbReference type="Proteomes" id="UP000215902"/>
    </source>
</evidence>
<keyword evidence="3" id="KW-1185">Reference proteome</keyword>
<feature type="non-terminal residue" evidence="2">
    <location>
        <position position="1"/>
    </location>
</feature>
<proteinExistence type="predicted"/>
<gene>
    <name evidence="2" type="ORF">BOX15_Mlig019361g2</name>
</gene>
<feature type="compositionally biased region" description="Low complexity" evidence="1">
    <location>
        <begin position="1"/>
        <end position="15"/>
    </location>
</feature>
<organism evidence="2 3">
    <name type="scientific">Macrostomum lignano</name>
    <dbReference type="NCBI Taxonomy" id="282301"/>
    <lineage>
        <taxon>Eukaryota</taxon>
        <taxon>Metazoa</taxon>
        <taxon>Spiralia</taxon>
        <taxon>Lophotrochozoa</taxon>
        <taxon>Platyhelminthes</taxon>
        <taxon>Rhabditophora</taxon>
        <taxon>Macrostomorpha</taxon>
        <taxon>Macrostomida</taxon>
        <taxon>Macrostomidae</taxon>
        <taxon>Macrostomum</taxon>
    </lineage>
</organism>
<feature type="compositionally biased region" description="Low complexity" evidence="1">
    <location>
        <begin position="48"/>
        <end position="71"/>
    </location>
</feature>
<dbReference type="Pfam" id="PF15925">
    <property type="entry name" value="SOSSC"/>
    <property type="match status" value="1"/>
</dbReference>
<name>A0A267FP02_9PLAT</name>
<evidence type="ECO:0000256" key="1">
    <source>
        <dbReference type="SAM" id="MobiDB-lite"/>
    </source>
</evidence>